<accession>A0ABM1L5B0</accession>
<evidence type="ECO:0000313" key="1">
    <source>
        <dbReference type="Proteomes" id="UP000694871"/>
    </source>
</evidence>
<reference evidence="2" key="1">
    <citation type="submission" date="2025-08" db="UniProtKB">
        <authorList>
            <consortium name="RefSeq"/>
        </authorList>
    </citation>
    <scope>IDENTIFICATION</scope>
</reference>
<organism evidence="1 2">
    <name type="scientific">Gekko japonicus</name>
    <name type="common">Schlegel's Japanese gecko</name>
    <dbReference type="NCBI Taxonomy" id="146911"/>
    <lineage>
        <taxon>Eukaryota</taxon>
        <taxon>Metazoa</taxon>
        <taxon>Chordata</taxon>
        <taxon>Craniata</taxon>
        <taxon>Vertebrata</taxon>
        <taxon>Euteleostomi</taxon>
        <taxon>Lepidosauria</taxon>
        <taxon>Squamata</taxon>
        <taxon>Bifurcata</taxon>
        <taxon>Gekkota</taxon>
        <taxon>Gekkonidae</taxon>
        <taxon>Gekkoninae</taxon>
        <taxon>Gekko</taxon>
    </lineage>
</organism>
<gene>
    <name evidence="2" type="primary">ADIRF</name>
</gene>
<name>A0ABM1L5B0_GEKJA</name>
<protein>
    <submittedName>
        <fullName evidence="2">Adipogenesis regulatory factor</fullName>
    </submittedName>
</protein>
<dbReference type="RefSeq" id="XP_015281147.1">
    <property type="nucleotide sequence ID" value="XM_015425661.1"/>
</dbReference>
<evidence type="ECO:0000313" key="2">
    <source>
        <dbReference type="RefSeq" id="XP_015281147.1"/>
    </source>
</evidence>
<dbReference type="Proteomes" id="UP000694871">
    <property type="component" value="Unplaced"/>
</dbReference>
<dbReference type="Pfam" id="PF15825">
    <property type="entry name" value="FAM25"/>
    <property type="match status" value="1"/>
</dbReference>
<dbReference type="InterPro" id="IPR023243">
    <property type="entry name" value="FAM25"/>
</dbReference>
<keyword evidence="1" id="KW-1185">Reference proteome</keyword>
<sequence length="83" mass="8704">MFKLNLAEEATKVGNTAQETANSASQAMQQTIDQATAAGQKALDDACKSAQDAGEKAVQNVTSQVNAWGKSFGLSEEKKDVPT</sequence>
<proteinExistence type="predicted"/>
<dbReference type="GeneID" id="107122545"/>